<dbReference type="Proteomes" id="UP001318860">
    <property type="component" value="Unassembled WGS sequence"/>
</dbReference>
<accession>A0ABR0WS80</accession>
<feature type="compositionally biased region" description="Basic and acidic residues" evidence="1">
    <location>
        <begin position="240"/>
        <end position="267"/>
    </location>
</feature>
<dbReference type="PANTHER" id="PTHR31344:SF11">
    <property type="entry name" value="NUCLEOLAR PROTEIN GAR2-LIKE PROTEIN"/>
    <property type="match status" value="1"/>
</dbReference>
<feature type="region of interest" description="Disordered" evidence="1">
    <location>
        <begin position="218"/>
        <end position="338"/>
    </location>
</feature>
<organism evidence="2 3">
    <name type="scientific">Rehmannia glutinosa</name>
    <name type="common">Chinese foxglove</name>
    <dbReference type="NCBI Taxonomy" id="99300"/>
    <lineage>
        <taxon>Eukaryota</taxon>
        <taxon>Viridiplantae</taxon>
        <taxon>Streptophyta</taxon>
        <taxon>Embryophyta</taxon>
        <taxon>Tracheophyta</taxon>
        <taxon>Spermatophyta</taxon>
        <taxon>Magnoliopsida</taxon>
        <taxon>eudicotyledons</taxon>
        <taxon>Gunneridae</taxon>
        <taxon>Pentapetalae</taxon>
        <taxon>asterids</taxon>
        <taxon>lamiids</taxon>
        <taxon>Lamiales</taxon>
        <taxon>Orobanchaceae</taxon>
        <taxon>Rehmannieae</taxon>
        <taxon>Rehmannia</taxon>
    </lineage>
</organism>
<feature type="compositionally biased region" description="Basic and acidic residues" evidence="1">
    <location>
        <begin position="122"/>
        <end position="145"/>
    </location>
</feature>
<protein>
    <recommendedName>
        <fullName evidence="4">Dilute domain-containing protein</fullName>
    </recommendedName>
</protein>
<dbReference type="PANTHER" id="PTHR31344">
    <property type="entry name" value="NUCLEAR PORE COMPLEX PROTEIN NUP205"/>
    <property type="match status" value="1"/>
</dbReference>
<comment type="caution">
    <text evidence="2">The sequence shown here is derived from an EMBL/GenBank/DDBJ whole genome shotgun (WGS) entry which is preliminary data.</text>
</comment>
<evidence type="ECO:0000313" key="3">
    <source>
        <dbReference type="Proteomes" id="UP001318860"/>
    </source>
</evidence>
<sequence>MLEIHPKYLNSNGVVQEAEGTLVSVMVHEEMEGSQESTHFQLLQREIEEDLVDDCGRSFFNLSNFDSVDAALCESLDLVVLESDYLLAGLLYLFSQWHLPMEYSCYIPSPVVKKEEILIMKERKGPNNKEKSRSARPDARDRKLQENNGGRNLKAKEINTKHSPDKLIGNTLVSDRKSGADPAEVCENMVIDYEDDAKGSEEAIDSIRTLKLDEKQDNEKLNDNSSDMEIVDESDAETTNDSRKTKDIQVKASKDTPKRGAKPEKGVSKLTAKSATDNLKNMKVHPKSLSDSSEGADDRTLEQDREIGFLDEAPNGSHSAYSDDEAVNTKENDQQEDKAALDKKIEEMETRIKDLESELREVAALEIALYSVVPEHGSSAHKVHTPARRLSRLYIYACKYWSQDKRATVARNTVSGLVLVSKSCGNDVSRLTFWLSNTVVLREIISQAFGSSCHSSSLTKVFESNGGETKSSPLTWKKSIGSRQLNKQGFLQFVDDWQETRTFTAALEKVESWIFSRIVESIWWQTLTPNMQSPVGDSTTNKGVERLLGPALGDLKQGNFSINLWKNAFHDALKRLCPVRAGGHECGCLPVLARKVMEQCIGRLDVAMFNAILRESAHEIPTDPVSDPIVDSKVLPIPAGDLCFGSGAQLKNFHLVSCASLNQVMQAFVEFFLVGNWTRWMSDFLGIDADSYVQDEKKILDDNDDDKRSTEEPKSFPLLNSLSDLLMLPKDMLMDRTIRLEVCPSISLPLVKRILCNFSPDEFCPDPVPGAVLEAVNAECIIERRLSGDSASSFPCTAAPIVYTPPSSSDVAEKVAEAGANSHLSRSASAVQRKGYTSDEELDQLESCLTSVIDNFPSSPTAVVSANGSGDKAVVCDGANARYDLLREVWQAT</sequence>
<feature type="compositionally biased region" description="Basic and acidic residues" evidence="1">
    <location>
        <begin position="154"/>
        <end position="165"/>
    </location>
</feature>
<evidence type="ECO:0008006" key="4">
    <source>
        <dbReference type="Google" id="ProtNLM"/>
    </source>
</evidence>
<proteinExistence type="predicted"/>
<dbReference type="EMBL" id="JABTTQ020000009">
    <property type="protein sequence ID" value="KAK6149187.1"/>
    <property type="molecule type" value="Genomic_DNA"/>
</dbReference>
<gene>
    <name evidence="2" type="ORF">DH2020_016712</name>
</gene>
<feature type="compositionally biased region" description="Basic and acidic residues" evidence="1">
    <location>
        <begin position="296"/>
        <end position="308"/>
    </location>
</feature>
<feature type="compositionally biased region" description="Acidic residues" evidence="1">
    <location>
        <begin position="229"/>
        <end position="238"/>
    </location>
</feature>
<dbReference type="InterPro" id="IPR021827">
    <property type="entry name" value="Nup186/Nup192/Nup205"/>
</dbReference>
<evidence type="ECO:0000256" key="1">
    <source>
        <dbReference type="SAM" id="MobiDB-lite"/>
    </source>
</evidence>
<keyword evidence="3" id="KW-1185">Reference proteome</keyword>
<name>A0ABR0WS80_REHGL</name>
<feature type="compositionally biased region" description="Basic and acidic residues" evidence="1">
    <location>
        <begin position="327"/>
        <end position="338"/>
    </location>
</feature>
<reference evidence="2 3" key="1">
    <citation type="journal article" date="2021" name="Comput. Struct. Biotechnol. J.">
        <title>De novo genome assembly of the potent medicinal plant Rehmannia glutinosa using nanopore technology.</title>
        <authorList>
            <person name="Ma L."/>
            <person name="Dong C."/>
            <person name="Song C."/>
            <person name="Wang X."/>
            <person name="Zheng X."/>
            <person name="Niu Y."/>
            <person name="Chen S."/>
            <person name="Feng W."/>
        </authorList>
    </citation>
    <scope>NUCLEOTIDE SEQUENCE [LARGE SCALE GENOMIC DNA]</scope>
    <source>
        <strain evidence="2">DH-2019</strain>
    </source>
</reference>
<evidence type="ECO:0000313" key="2">
    <source>
        <dbReference type="EMBL" id="KAK6149187.1"/>
    </source>
</evidence>
<feature type="region of interest" description="Disordered" evidence="1">
    <location>
        <begin position="122"/>
        <end position="180"/>
    </location>
</feature>